<dbReference type="PANTHER" id="PTHR46696">
    <property type="entry name" value="P450, PUTATIVE (EUROFUNG)-RELATED"/>
    <property type="match status" value="1"/>
</dbReference>
<dbReference type="PROSITE" id="PS00086">
    <property type="entry name" value="CYTOCHROME_P450"/>
    <property type="match status" value="1"/>
</dbReference>
<evidence type="ECO:0000256" key="1">
    <source>
        <dbReference type="ARBA" id="ARBA00010617"/>
    </source>
</evidence>
<keyword evidence="2" id="KW-0503">Monooxygenase</keyword>
<dbReference type="InterPro" id="IPR002397">
    <property type="entry name" value="Cyt_P450_B"/>
</dbReference>
<evidence type="ECO:0000313" key="3">
    <source>
        <dbReference type="EMBL" id="NJP53199.1"/>
    </source>
</evidence>
<reference evidence="3 4" key="1">
    <citation type="submission" date="2020-03" db="EMBL/GenBank/DDBJ databases">
        <title>WGS of actinomycetes isolated from Thailand.</title>
        <authorList>
            <person name="Thawai C."/>
        </authorList>
    </citation>
    <scope>NUCLEOTIDE SEQUENCE [LARGE SCALE GENOMIC DNA]</scope>
    <source>
        <strain evidence="3 4">SBST2-5</strain>
    </source>
</reference>
<organism evidence="3 4">
    <name type="scientific">Streptomyces composti</name>
    <dbReference type="NCBI Taxonomy" id="2720025"/>
    <lineage>
        <taxon>Bacteria</taxon>
        <taxon>Bacillati</taxon>
        <taxon>Actinomycetota</taxon>
        <taxon>Actinomycetes</taxon>
        <taxon>Kitasatosporales</taxon>
        <taxon>Streptomycetaceae</taxon>
        <taxon>Streptomyces</taxon>
    </lineage>
</organism>
<dbReference type="Gene3D" id="1.10.630.10">
    <property type="entry name" value="Cytochrome P450"/>
    <property type="match status" value="1"/>
</dbReference>
<dbReference type="SUPFAM" id="SSF48264">
    <property type="entry name" value="Cytochrome P450"/>
    <property type="match status" value="1"/>
</dbReference>
<comment type="similarity">
    <text evidence="1 2">Belongs to the cytochrome P450 family.</text>
</comment>
<dbReference type="Pfam" id="PF00067">
    <property type="entry name" value="p450"/>
    <property type="match status" value="1"/>
</dbReference>
<accession>A0ABX1AET1</accession>
<dbReference type="PRINTS" id="PR00359">
    <property type="entry name" value="BP450"/>
</dbReference>
<dbReference type="InterPro" id="IPR017972">
    <property type="entry name" value="Cyt_P450_CS"/>
</dbReference>
<sequence length="420" mass="47262">MRTDSPASQDNGIDAADRPLYDPFSWELHEDPYPVYAWMRENEPVYRNEERDFWALSRHADVLSALRNPKLFSSRNGISLETELWGPEAYKTSFFLAMDPPEHGRLRSLVSSGFSARHVRGQEARIRKAARERLLPLLEQGEFDFAGDYAAALPNDIVCDMVGIPAADWDLIRADTDLLNMREDGEETRPPGSVQAALRLASYFVAHVNELRRRPGDDLTSHLLDVRVDGRPLTDSEIVAFLFLLITAGNESTGKVIGNAWYHGWLHPDVKRAGLDHRPGDWTMETLRYDSASQMVARTVTEDTVLHDVLLPAGARVALLPASGNRDRRVFEDPDRYDLDRDTGQLISFGHGPHFCLGAALAKLEIRIALEEIGAHISDYEIDMTYARRVHSPHQRGFAVLPTSVTLRAKPRALPEQDAH</sequence>
<keyword evidence="4" id="KW-1185">Reference proteome</keyword>
<comment type="caution">
    <text evidence="3">The sequence shown here is derived from an EMBL/GenBank/DDBJ whole genome shotgun (WGS) entry which is preliminary data.</text>
</comment>
<keyword evidence="2" id="KW-0479">Metal-binding</keyword>
<protein>
    <submittedName>
        <fullName evidence="3">Cytochrome P450</fullName>
    </submittedName>
</protein>
<gene>
    <name evidence="3" type="ORF">HCJ93_24805</name>
</gene>
<dbReference type="Proteomes" id="UP000730591">
    <property type="component" value="Unassembled WGS sequence"/>
</dbReference>
<dbReference type="RefSeq" id="WP_167998035.1">
    <property type="nucleotide sequence ID" value="NZ_JAATEM010000034.1"/>
</dbReference>
<name>A0ABX1AET1_9ACTN</name>
<evidence type="ECO:0000256" key="2">
    <source>
        <dbReference type="RuleBase" id="RU000461"/>
    </source>
</evidence>
<dbReference type="PANTHER" id="PTHR46696:SF4">
    <property type="entry name" value="BIOTIN BIOSYNTHESIS CYTOCHROME P450"/>
    <property type="match status" value="1"/>
</dbReference>
<dbReference type="EMBL" id="JAATEM010000034">
    <property type="protein sequence ID" value="NJP53199.1"/>
    <property type="molecule type" value="Genomic_DNA"/>
</dbReference>
<keyword evidence="2" id="KW-0560">Oxidoreductase</keyword>
<dbReference type="InterPro" id="IPR036396">
    <property type="entry name" value="Cyt_P450_sf"/>
</dbReference>
<keyword evidence="2" id="KW-0349">Heme</keyword>
<dbReference type="InterPro" id="IPR001128">
    <property type="entry name" value="Cyt_P450"/>
</dbReference>
<proteinExistence type="inferred from homology"/>
<evidence type="ECO:0000313" key="4">
    <source>
        <dbReference type="Proteomes" id="UP000730591"/>
    </source>
</evidence>
<keyword evidence="2" id="KW-0408">Iron</keyword>